<organism evidence="2 3">
    <name type="scientific">Parasponia andersonii</name>
    <name type="common">Sponia andersonii</name>
    <dbReference type="NCBI Taxonomy" id="3476"/>
    <lineage>
        <taxon>Eukaryota</taxon>
        <taxon>Viridiplantae</taxon>
        <taxon>Streptophyta</taxon>
        <taxon>Embryophyta</taxon>
        <taxon>Tracheophyta</taxon>
        <taxon>Spermatophyta</taxon>
        <taxon>Magnoliopsida</taxon>
        <taxon>eudicotyledons</taxon>
        <taxon>Gunneridae</taxon>
        <taxon>Pentapetalae</taxon>
        <taxon>rosids</taxon>
        <taxon>fabids</taxon>
        <taxon>Rosales</taxon>
        <taxon>Cannabaceae</taxon>
        <taxon>Parasponia</taxon>
    </lineage>
</organism>
<reference evidence="3" key="1">
    <citation type="submission" date="2016-06" db="EMBL/GenBank/DDBJ databases">
        <title>Parallel loss of symbiosis genes in relatives of nitrogen-fixing non-legume Parasponia.</title>
        <authorList>
            <person name="Van Velzen R."/>
            <person name="Holmer R."/>
            <person name="Bu F."/>
            <person name="Rutten L."/>
            <person name="Van Zeijl A."/>
            <person name="Liu W."/>
            <person name="Santuari L."/>
            <person name="Cao Q."/>
            <person name="Sharma T."/>
            <person name="Shen D."/>
            <person name="Roswanjaya Y."/>
            <person name="Wardhani T."/>
            <person name="Kalhor M.S."/>
            <person name="Jansen J."/>
            <person name="Van den Hoogen J."/>
            <person name="Gungor B."/>
            <person name="Hartog M."/>
            <person name="Hontelez J."/>
            <person name="Verver J."/>
            <person name="Yang W.-C."/>
            <person name="Schijlen E."/>
            <person name="Repin R."/>
            <person name="Schilthuizen M."/>
            <person name="Schranz E."/>
            <person name="Heidstra R."/>
            <person name="Miyata K."/>
            <person name="Fedorova E."/>
            <person name="Kohlen W."/>
            <person name="Bisseling T."/>
            <person name="Smit S."/>
            <person name="Geurts R."/>
        </authorList>
    </citation>
    <scope>NUCLEOTIDE SEQUENCE [LARGE SCALE GENOMIC DNA]</scope>
    <source>
        <strain evidence="3">cv. WU1-14</strain>
    </source>
</reference>
<evidence type="ECO:0000313" key="2">
    <source>
        <dbReference type="EMBL" id="PON66631.1"/>
    </source>
</evidence>
<protein>
    <submittedName>
        <fullName evidence="2">Uncharacterized protein</fullName>
    </submittedName>
</protein>
<accession>A0A2P5D020</accession>
<comment type="caution">
    <text evidence="2">The sequence shown here is derived from an EMBL/GenBank/DDBJ whole genome shotgun (WGS) entry which is preliminary data.</text>
</comment>
<proteinExistence type="predicted"/>
<keyword evidence="3" id="KW-1185">Reference proteome</keyword>
<evidence type="ECO:0000313" key="3">
    <source>
        <dbReference type="Proteomes" id="UP000237105"/>
    </source>
</evidence>
<dbReference type="EMBL" id="JXTB01000078">
    <property type="protein sequence ID" value="PON66631.1"/>
    <property type="molecule type" value="Genomic_DNA"/>
</dbReference>
<evidence type="ECO:0000256" key="1">
    <source>
        <dbReference type="SAM" id="MobiDB-lite"/>
    </source>
</evidence>
<gene>
    <name evidence="2" type="ORF">PanWU01x14_108730</name>
</gene>
<dbReference type="OrthoDB" id="1723222at2759"/>
<feature type="region of interest" description="Disordered" evidence="1">
    <location>
        <begin position="1"/>
        <end position="21"/>
    </location>
</feature>
<name>A0A2P5D020_PARAD</name>
<feature type="non-terminal residue" evidence="2">
    <location>
        <position position="1"/>
    </location>
</feature>
<sequence>YHKPYKKDAKKWKVKKKKHGNHHFELRPRGVLGSSCLKFFLGKLKVRWSRPFKETNRSPYGANNVVNESPTKRITVSDEGVN</sequence>
<dbReference type="Proteomes" id="UP000237105">
    <property type="component" value="Unassembled WGS sequence"/>
</dbReference>
<dbReference type="AlphaFoldDB" id="A0A2P5D020"/>